<keyword evidence="3" id="KW-1185">Reference proteome</keyword>
<dbReference type="EMBL" id="LS483476">
    <property type="protein sequence ID" value="SQI60856.1"/>
    <property type="molecule type" value="Genomic_DNA"/>
</dbReference>
<dbReference type="AlphaFoldDB" id="A0A2X4W9I1"/>
<sequence length="83" mass="9486">MKEYKETSEQGEQEIYLIPREHGLRGFIGELLSCYWCTGIWAAMGIWFLYDFMPKVAEPVIIILAIAGIAAIVETIIQSKYID</sequence>
<keyword evidence="1" id="KW-0472">Membrane</keyword>
<protein>
    <submittedName>
        <fullName evidence="2">Putative integral inner membrane protein</fullName>
    </submittedName>
</protein>
<feature type="transmembrane region" description="Helical" evidence="1">
    <location>
        <begin position="27"/>
        <end position="50"/>
    </location>
</feature>
<gene>
    <name evidence="2" type="ORF">NCTC4824_02959</name>
</gene>
<dbReference type="STRING" id="1348624.GCA_001591545_02007"/>
<dbReference type="Pfam" id="PF07098">
    <property type="entry name" value="DUF1360"/>
    <property type="match status" value="1"/>
</dbReference>
<proteinExistence type="predicted"/>
<evidence type="ECO:0000313" key="2">
    <source>
        <dbReference type="EMBL" id="SQI60856.1"/>
    </source>
</evidence>
<dbReference type="InterPro" id="IPR010773">
    <property type="entry name" value="Mycophage_PG1_Gp7"/>
</dbReference>
<dbReference type="Proteomes" id="UP000249134">
    <property type="component" value="Chromosome 1"/>
</dbReference>
<accession>A0A2X4W9I1</accession>
<feature type="transmembrane region" description="Helical" evidence="1">
    <location>
        <begin position="56"/>
        <end position="77"/>
    </location>
</feature>
<organism evidence="2 3">
    <name type="scientific">Lederbergia lenta</name>
    <name type="common">Bacillus lentus</name>
    <dbReference type="NCBI Taxonomy" id="1467"/>
    <lineage>
        <taxon>Bacteria</taxon>
        <taxon>Bacillati</taxon>
        <taxon>Bacillota</taxon>
        <taxon>Bacilli</taxon>
        <taxon>Bacillales</taxon>
        <taxon>Bacillaceae</taxon>
        <taxon>Lederbergia</taxon>
    </lineage>
</organism>
<keyword evidence="1" id="KW-0812">Transmembrane</keyword>
<keyword evidence="1" id="KW-1133">Transmembrane helix</keyword>
<name>A0A2X4W9I1_LEDLE</name>
<evidence type="ECO:0000256" key="1">
    <source>
        <dbReference type="SAM" id="Phobius"/>
    </source>
</evidence>
<dbReference type="KEGG" id="blen:NCTC4824_02959"/>
<reference evidence="2 3" key="1">
    <citation type="submission" date="2018-06" db="EMBL/GenBank/DDBJ databases">
        <authorList>
            <consortium name="Pathogen Informatics"/>
            <person name="Doyle S."/>
        </authorList>
    </citation>
    <scope>NUCLEOTIDE SEQUENCE [LARGE SCALE GENOMIC DNA]</scope>
    <source>
        <strain evidence="2 3">NCTC4824</strain>
    </source>
</reference>
<evidence type="ECO:0000313" key="3">
    <source>
        <dbReference type="Proteomes" id="UP000249134"/>
    </source>
</evidence>